<keyword evidence="7" id="KW-1185">Reference proteome</keyword>
<dbReference type="Pfam" id="PF00034">
    <property type="entry name" value="Cytochrom_C"/>
    <property type="match status" value="1"/>
</dbReference>
<proteinExistence type="predicted"/>
<protein>
    <submittedName>
        <fullName evidence="6">Cytochrome c</fullName>
    </submittedName>
</protein>
<dbReference type="EMBL" id="JAALLT010000004">
    <property type="protein sequence ID" value="NGP77703.1"/>
    <property type="molecule type" value="Genomic_DNA"/>
</dbReference>
<accession>A0A6M1TC47</accession>
<dbReference type="SUPFAM" id="SSF46626">
    <property type="entry name" value="Cytochrome c"/>
    <property type="match status" value="1"/>
</dbReference>
<evidence type="ECO:0000259" key="5">
    <source>
        <dbReference type="PROSITE" id="PS51007"/>
    </source>
</evidence>
<evidence type="ECO:0000256" key="3">
    <source>
        <dbReference type="ARBA" id="ARBA00023004"/>
    </source>
</evidence>
<reference evidence="6 7" key="1">
    <citation type="submission" date="2020-02" db="EMBL/GenBank/DDBJ databases">
        <title>Balneolaceae bacterium YR4-1, complete genome.</title>
        <authorList>
            <person name="Li Y."/>
            <person name="Wu S."/>
        </authorList>
    </citation>
    <scope>NUCLEOTIDE SEQUENCE [LARGE SCALE GENOMIC DNA]</scope>
    <source>
        <strain evidence="6 7">YR4-1</strain>
    </source>
</reference>
<sequence length="166" mass="18237">MGMVLLLATGCEKKKGENQPENSVITAADRVEKGRYLIMTSGCNDCHTDGFMQDSGKPESNWLTGSALGWQGPWGTTYPPNLRLTVQTLSEQQWLDMLKTRKGMPPMPWPSVNAFNEEDARALYAYIRSLGPKGEHSPLALAPGVEPQTPYLSMMPQNLPLAVSAQ</sequence>
<dbReference type="GO" id="GO:0009055">
    <property type="term" value="F:electron transfer activity"/>
    <property type="evidence" value="ECO:0007669"/>
    <property type="project" value="InterPro"/>
</dbReference>
<dbReference type="GO" id="GO:0046872">
    <property type="term" value="F:metal ion binding"/>
    <property type="evidence" value="ECO:0007669"/>
    <property type="project" value="UniProtKB-KW"/>
</dbReference>
<organism evidence="6 7">
    <name type="scientific">Halalkalibaculum roseum</name>
    <dbReference type="NCBI Taxonomy" id="2709311"/>
    <lineage>
        <taxon>Bacteria</taxon>
        <taxon>Pseudomonadati</taxon>
        <taxon>Balneolota</taxon>
        <taxon>Balneolia</taxon>
        <taxon>Balneolales</taxon>
        <taxon>Balneolaceae</taxon>
        <taxon>Halalkalibaculum</taxon>
    </lineage>
</organism>
<evidence type="ECO:0000313" key="6">
    <source>
        <dbReference type="EMBL" id="NGP77703.1"/>
    </source>
</evidence>
<comment type="caution">
    <text evidence="6">The sequence shown here is derived from an EMBL/GenBank/DDBJ whole genome shotgun (WGS) entry which is preliminary data.</text>
</comment>
<name>A0A6M1TC47_9BACT</name>
<dbReference type="GO" id="GO:0020037">
    <property type="term" value="F:heme binding"/>
    <property type="evidence" value="ECO:0007669"/>
    <property type="project" value="InterPro"/>
</dbReference>
<gene>
    <name evidence="6" type="ORF">G3570_13730</name>
</gene>
<dbReference type="Proteomes" id="UP000473278">
    <property type="component" value="Unassembled WGS sequence"/>
</dbReference>
<dbReference type="PROSITE" id="PS51007">
    <property type="entry name" value="CYTC"/>
    <property type="match status" value="1"/>
</dbReference>
<keyword evidence="2 4" id="KW-0479">Metal-binding</keyword>
<evidence type="ECO:0000256" key="2">
    <source>
        <dbReference type="ARBA" id="ARBA00022723"/>
    </source>
</evidence>
<dbReference type="InterPro" id="IPR009056">
    <property type="entry name" value="Cyt_c-like_dom"/>
</dbReference>
<evidence type="ECO:0000313" key="7">
    <source>
        <dbReference type="Proteomes" id="UP000473278"/>
    </source>
</evidence>
<keyword evidence="3 4" id="KW-0408">Iron</keyword>
<dbReference type="InterPro" id="IPR036909">
    <property type="entry name" value="Cyt_c-like_dom_sf"/>
</dbReference>
<evidence type="ECO:0000256" key="1">
    <source>
        <dbReference type="ARBA" id="ARBA00022617"/>
    </source>
</evidence>
<feature type="domain" description="Cytochrome c" evidence="5">
    <location>
        <begin position="29"/>
        <end position="131"/>
    </location>
</feature>
<dbReference type="AlphaFoldDB" id="A0A6M1TC47"/>
<keyword evidence="1 4" id="KW-0349">Heme</keyword>
<evidence type="ECO:0000256" key="4">
    <source>
        <dbReference type="PROSITE-ProRule" id="PRU00433"/>
    </source>
</evidence>
<dbReference type="Gene3D" id="1.10.760.10">
    <property type="entry name" value="Cytochrome c-like domain"/>
    <property type="match status" value="1"/>
</dbReference>